<reference evidence="1" key="2">
    <citation type="submission" date="2008-12" db="EMBL/GenBank/DDBJ databases">
        <title>Improved gene annotation of the rice (Oryza sativa) genomes.</title>
        <authorList>
            <person name="Wang J."/>
            <person name="Li R."/>
            <person name="Fan W."/>
            <person name="Huang Q."/>
            <person name="Zhang J."/>
            <person name="Zhou Y."/>
            <person name="Hu Y."/>
            <person name="Zi S."/>
            <person name="Li J."/>
            <person name="Ni P."/>
            <person name="Zheng H."/>
            <person name="Zhang Y."/>
            <person name="Zhao M."/>
            <person name="Hao Q."/>
            <person name="McDermott J."/>
            <person name="Samudrala R."/>
            <person name="Kristiansen K."/>
            <person name="Wong G.K.-S."/>
        </authorList>
    </citation>
    <scope>NUCLEOTIDE SEQUENCE</scope>
</reference>
<gene>
    <name evidence="1" type="ORF">OsJ_19921</name>
</gene>
<dbReference type="AlphaFoldDB" id="B9FR85"/>
<dbReference type="EMBL" id="CM000143">
    <property type="protein sequence ID" value="EEE64996.1"/>
    <property type="molecule type" value="Genomic_DNA"/>
</dbReference>
<evidence type="ECO:0000313" key="1">
    <source>
        <dbReference type="EMBL" id="EEE64996.1"/>
    </source>
</evidence>
<dbReference type="PANTHER" id="PTHR36480:SF9">
    <property type="entry name" value="OS06G0121700 PROTEIN"/>
    <property type="match status" value="1"/>
</dbReference>
<protein>
    <submittedName>
        <fullName evidence="1">Uncharacterized protein</fullName>
    </submittedName>
</protein>
<reference evidence="1" key="1">
    <citation type="journal article" date="2005" name="PLoS Biol.">
        <title>The genomes of Oryza sativa: a history of duplications.</title>
        <authorList>
            <person name="Yu J."/>
            <person name="Wang J."/>
            <person name="Lin W."/>
            <person name="Li S."/>
            <person name="Li H."/>
            <person name="Zhou J."/>
            <person name="Ni P."/>
            <person name="Dong W."/>
            <person name="Hu S."/>
            <person name="Zeng C."/>
            <person name="Zhang J."/>
            <person name="Zhang Y."/>
            <person name="Li R."/>
            <person name="Xu Z."/>
            <person name="Li S."/>
            <person name="Li X."/>
            <person name="Zheng H."/>
            <person name="Cong L."/>
            <person name="Lin L."/>
            <person name="Yin J."/>
            <person name="Geng J."/>
            <person name="Li G."/>
            <person name="Shi J."/>
            <person name="Liu J."/>
            <person name="Lv H."/>
            <person name="Li J."/>
            <person name="Wang J."/>
            <person name="Deng Y."/>
            <person name="Ran L."/>
            <person name="Shi X."/>
            <person name="Wang X."/>
            <person name="Wu Q."/>
            <person name="Li C."/>
            <person name="Ren X."/>
            <person name="Wang J."/>
            <person name="Wang X."/>
            <person name="Li D."/>
            <person name="Liu D."/>
            <person name="Zhang X."/>
            <person name="Ji Z."/>
            <person name="Zhao W."/>
            <person name="Sun Y."/>
            <person name="Zhang Z."/>
            <person name="Bao J."/>
            <person name="Han Y."/>
            <person name="Dong L."/>
            <person name="Ji J."/>
            <person name="Chen P."/>
            <person name="Wu S."/>
            <person name="Liu J."/>
            <person name="Xiao Y."/>
            <person name="Bu D."/>
            <person name="Tan J."/>
            <person name="Yang L."/>
            <person name="Ye C."/>
            <person name="Zhang J."/>
            <person name="Xu J."/>
            <person name="Zhou Y."/>
            <person name="Yu Y."/>
            <person name="Zhang B."/>
            <person name="Zhuang S."/>
            <person name="Wei H."/>
            <person name="Liu B."/>
            <person name="Lei M."/>
            <person name="Yu H."/>
            <person name="Li Y."/>
            <person name="Xu H."/>
            <person name="Wei S."/>
            <person name="He X."/>
            <person name="Fang L."/>
            <person name="Zhang Z."/>
            <person name="Zhang Y."/>
            <person name="Huang X."/>
            <person name="Su Z."/>
            <person name="Tong W."/>
            <person name="Li J."/>
            <person name="Tong Z."/>
            <person name="Li S."/>
            <person name="Ye J."/>
            <person name="Wang L."/>
            <person name="Fang L."/>
            <person name="Lei T."/>
            <person name="Chen C."/>
            <person name="Chen H."/>
            <person name="Xu Z."/>
            <person name="Li H."/>
            <person name="Huang H."/>
            <person name="Zhang F."/>
            <person name="Xu H."/>
            <person name="Li N."/>
            <person name="Zhao C."/>
            <person name="Li S."/>
            <person name="Dong L."/>
            <person name="Huang Y."/>
            <person name="Li L."/>
            <person name="Xi Y."/>
            <person name="Qi Q."/>
            <person name="Li W."/>
            <person name="Zhang B."/>
            <person name="Hu W."/>
            <person name="Zhang Y."/>
            <person name="Tian X."/>
            <person name="Jiao Y."/>
            <person name="Liang X."/>
            <person name="Jin J."/>
            <person name="Gao L."/>
            <person name="Zheng W."/>
            <person name="Hao B."/>
            <person name="Liu S."/>
            <person name="Wang W."/>
            <person name="Yuan L."/>
            <person name="Cao M."/>
            <person name="McDermott J."/>
            <person name="Samudrala R."/>
            <person name="Wang J."/>
            <person name="Wong G.K."/>
            <person name="Yang H."/>
        </authorList>
    </citation>
    <scope>NUCLEOTIDE SEQUENCE [LARGE SCALE GENOMIC DNA]</scope>
</reference>
<organism evidence="1">
    <name type="scientific">Oryza sativa subsp. japonica</name>
    <name type="common">Rice</name>
    <dbReference type="NCBI Taxonomy" id="39947"/>
    <lineage>
        <taxon>Eukaryota</taxon>
        <taxon>Viridiplantae</taxon>
        <taxon>Streptophyta</taxon>
        <taxon>Embryophyta</taxon>
        <taxon>Tracheophyta</taxon>
        <taxon>Spermatophyta</taxon>
        <taxon>Magnoliopsida</taxon>
        <taxon>Liliopsida</taxon>
        <taxon>Poales</taxon>
        <taxon>Poaceae</taxon>
        <taxon>BOP clade</taxon>
        <taxon>Oryzoideae</taxon>
        <taxon>Oryzeae</taxon>
        <taxon>Oryzinae</taxon>
        <taxon>Oryza</taxon>
        <taxon>Oryza sativa</taxon>
    </lineage>
</organism>
<sequence>MGAMTKIRGHPRRCLLGALVGAIAATALVIAASFVLRPPPLAFSVADARSGATDENKAAFLNLTLVAGNPSGRAAVEYEALDVMLWYGTTDYIETNTSLLLVGLAAADEAALLLQPPRNATAVEVTARTLDDRFVQEIVAGEGRRTGPFNVAVAAQVRFKVAGVVYTRPYNVRVSCSDVYFVVADNKSAAATASSTPIDCHG</sequence>
<proteinExistence type="predicted"/>
<dbReference type="PANTHER" id="PTHR36480">
    <property type="entry name" value="OS06G0118900 PROTEIN-RELATED"/>
    <property type="match status" value="1"/>
</dbReference>
<name>B9FR85_ORYSJ</name>
<dbReference type="Proteomes" id="UP000007752">
    <property type="component" value="Chromosome 6"/>
</dbReference>
<accession>B9FR85</accession>